<sequence>MDYIWSFRDSIFYGICSCSGAANGVDTEPVPKYSHEKRPLQLKVTESWLFPSSPSASLDLLLLPNSRFRKDVVVDLLTVDPKAGFEGTAVDGAIMD</sequence>
<accession>A0A915EB01</accession>
<dbReference type="AlphaFoldDB" id="A0A915EB01"/>
<dbReference type="WBParaSite" id="jg3940">
    <property type="protein sequence ID" value="jg3940"/>
    <property type="gene ID" value="jg3940"/>
</dbReference>
<evidence type="ECO:0000313" key="1">
    <source>
        <dbReference type="Proteomes" id="UP000887574"/>
    </source>
</evidence>
<proteinExistence type="predicted"/>
<reference evidence="2" key="1">
    <citation type="submission" date="2022-11" db="UniProtKB">
        <authorList>
            <consortium name="WormBaseParasite"/>
        </authorList>
    </citation>
    <scope>IDENTIFICATION</scope>
</reference>
<protein>
    <submittedName>
        <fullName evidence="2">Uncharacterized protein</fullName>
    </submittedName>
</protein>
<dbReference type="Proteomes" id="UP000887574">
    <property type="component" value="Unplaced"/>
</dbReference>
<name>A0A915EB01_9BILA</name>
<keyword evidence="1" id="KW-1185">Reference proteome</keyword>
<organism evidence="1 2">
    <name type="scientific">Ditylenchus dipsaci</name>
    <dbReference type="NCBI Taxonomy" id="166011"/>
    <lineage>
        <taxon>Eukaryota</taxon>
        <taxon>Metazoa</taxon>
        <taxon>Ecdysozoa</taxon>
        <taxon>Nematoda</taxon>
        <taxon>Chromadorea</taxon>
        <taxon>Rhabditida</taxon>
        <taxon>Tylenchina</taxon>
        <taxon>Tylenchomorpha</taxon>
        <taxon>Sphaerularioidea</taxon>
        <taxon>Anguinidae</taxon>
        <taxon>Anguininae</taxon>
        <taxon>Ditylenchus</taxon>
    </lineage>
</organism>
<evidence type="ECO:0000313" key="2">
    <source>
        <dbReference type="WBParaSite" id="jg3940"/>
    </source>
</evidence>